<evidence type="ECO:0000256" key="9">
    <source>
        <dbReference type="ARBA" id="ARBA00023125"/>
    </source>
</evidence>
<accession>A9BDB9</accession>
<evidence type="ECO:0000256" key="5">
    <source>
        <dbReference type="ARBA" id="ARBA00022741"/>
    </source>
</evidence>
<comment type="catalytic activity">
    <reaction evidence="11 13">
        <text>ATP + H2O = ADP + phosphate + H(+)</text>
        <dbReference type="Rhea" id="RHEA:13065"/>
        <dbReference type="ChEBI" id="CHEBI:15377"/>
        <dbReference type="ChEBI" id="CHEBI:15378"/>
        <dbReference type="ChEBI" id="CHEBI:30616"/>
        <dbReference type="ChEBI" id="CHEBI:43474"/>
        <dbReference type="ChEBI" id="CHEBI:456216"/>
        <dbReference type="EC" id="5.6.2.3"/>
    </reaction>
</comment>
<keyword evidence="3 13" id="KW-0639">Primosome</keyword>
<dbReference type="GO" id="GO:0005524">
    <property type="term" value="F:ATP binding"/>
    <property type="evidence" value="ECO:0007669"/>
    <property type="project" value="UniProtKB-UniRule"/>
</dbReference>
<dbReference type="PANTHER" id="PTHR30153">
    <property type="entry name" value="REPLICATIVE DNA HELICASE DNAB"/>
    <property type="match status" value="1"/>
</dbReference>
<dbReference type="GO" id="GO:0005829">
    <property type="term" value="C:cytosol"/>
    <property type="evidence" value="ECO:0007669"/>
    <property type="project" value="TreeGrafter"/>
</dbReference>
<keyword evidence="8 13" id="KW-0067">ATP-binding</keyword>
<dbReference type="SUPFAM" id="SSF48024">
    <property type="entry name" value="N-terminal domain of DnaB helicase"/>
    <property type="match status" value="1"/>
</dbReference>
<dbReference type="Pfam" id="PF03796">
    <property type="entry name" value="DnaB_C"/>
    <property type="match status" value="1"/>
</dbReference>
<organism evidence="15 16">
    <name type="scientific">Prochlorococcus marinus (strain MIT 9211)</name>
    <dbReference type="NCBI Taxonomy" id="93059"/>
    <lineage>
        <taxon>Bacteria</taxon>
        <taxon>Bacillati</taxon>
        <taxon>Cyanobacteriota</taxon>
        <taxon>Cyanophyceae</taxon>
        <taxon>Synechococcales</taxon>
        <taxon>Prochlorococcaceae</taxon>
        <taxon>Prochlorococcus</taxon>
    </lineage>
</organism>
<dbReference type="GO" id="GO:0003677">
    <property type="term" value="F:DNA binding"/>
    <property type="evidence" value="ECO:0007669"/>
    <property type="project" value="UniProtKB-UniRule"/>
</dbReference>
<keyword evidence="5 13" id="KW-0547">Nucleotide-binding</keyword>
<dbReference type="HOGENOM" id="CLU_005373_0_0_3"/>
<evidence type="ECO:0000256" key="11">
    <source>
        <dbReference type="ARBA" id="ARBA00048954"/>
    </source>
</evidence>
<dbReference type="GO" id="GO:0006269">
    <property type="term" value="P:DNA replication, synthesis of primer"/>
    <property type="evidence" value="ECO:0007669"/>
    <property type="project" value="UniProtKB-UniRule"/>
</dbReference>
<keyword evidence="16" id="KW-1185">Reference proteome</keyword>
<evidence type="ECO:0000256" key="1">
    <source>
        <dbReference type="ARBA" id="ARBA00008428"/>
    </source>
</evidence>
<dbReference type="InterPro" id="IPR036185">
    <property type="entry name" value="DNA_heli_DnaB-like_N_sf"/>
</dbReference>
<reference evidence="15 16" key="1">
    <citation type="journal article" date="2007" name="PLoS Genet.">
        <title>Patterns and implications of gene gain and loss in the evolution of Prochlorococcus.</title>
        <authorList>
            <person name="Kettler G.C."/>
            <person name="Martiny A.C."/>
            <person name="Huang K."/>
            <person name="Zucker J."/>
            <person name="Coleman M.L."/>
            <person name="Rodrigue S."/>
            <person name="Chen F."/>
            <person name="Lapidus A."/>
            <person name="Ferriera S."/>
            <person name="Johnson J."/>
            <person name="Steglich C."/>
            <person name="Church G.M."/>
            <person name="Richardson P."/>
            <person name="Chisholm S.W."/>
        </authorList>
    </citation>
    <scope>NUCLEOTIDE SEQUENCE [LARGE SCALE GENOMIC DNA]</scope>
    <source>
        <strain evidence="16">MIT 9211</strain>
    </source>
</reference>
<keyword evidence="10" id="KW-0413">Isomerase</keyword>
<dbReference type="Gene3D" id="1.10.860.10">
    <property type="entry name" value="DNAb Helicase, Chain A"/>
    <property type="match status" value="1"/>
</dbReference>
<dbReference type="eggNOG" id="COG0305">
    <property type="taxonomic scope" value="Bacteria"/>
</dbReference>
<dbReference type="OrthoDB" id="9773982at2"/>
<dbReference type="GO" id="GO:0042802">
    <property type="term" value="F:identical protein binding"/>
    <property type="evidence" value="ECO:0007669"/>
    <property type="project" value="UniProtKB-ARBA"/>
</dbReference>
<dbReference type="Pfam" id="PF00772">
    <property type="entry name" value="DnaB"/>
    <property type="match status" value="1"/>
</dbReference>
<evidence type="ECO:0000256" key="12">
    <source>
        <dbReference type="NCBIfam" id="TIGR00665"/>
    </source>
</evidence>
<dbReference type="AlphaFoldDB" id="A9BDB9"/>
<dbReference type="EC" id="5.6.2.3" evidence="12 13"/>
<dbReference type="CDD" id="cd00984">
    <property type="entry name" value="DnaB_C"/>
    <property type="match status" value="1"/>
</dbReference>
<dbReference type="NCBIfam" id="NF004384">
    <property type="entry name" value="PRK05748.1"/>
    <property type="match status" value="1"/>
</dbReference>
<keyword evidence="7 13" id="KW-0347">Helicase</keyword>
<evidence type="ECO:0000313" key="16">
    <source>
        <dbReference type="Proteomes" id="UP000000788"/>
    </source>
</evidence>
<evidence type="ECO:0000259" key="14">
    <source>
        <dbReference type="PROSITE" id="PS51199"/>
    </source>
</evidence>
<dbReference type="PROSITE" id="PS51199">
    <property type="entry name" value="SF4_HELICASE"/>
    <property type="match status" value="1"/>
</dbReference>
<dbReference type="STRING" id="93059.P9211_18011"/>
<dbReference type="InterPro" id="IPR027417">
    <property type="entry name" value="P-loop_NTPase"/>
</dbReference>
<proteinExistence type="inferred from homology"/>
<evidence type="ECO:0000256" key="7">
    <source>
        <dbReference type="ARBA" id="ARBA00022806"/>
    </source>
</evidence>
<feature type="domain" description="SF4 helicase" evidence="14">
    <location>
        <begin position="207"/>
        <end position="471"/>
    </location>
</feature>
<dbReference type="KEGG" id="pmj:P9211_18011"/>
<dbReference type="GO" id="GO:1990077">
    <property type="term" value="C:primosome complex"/>
    <property type="evidence" value="ECO:0007669"/>
    <property type="project" value="UniProtKB-UniRule"/>
</dbReference>
<evidence type="ECO:0000256" key="3">
    <source>
        <dbReference type="ARBA" id="ARBA00022515"/>
    </source>
</evidence>
<dbReference type="Gene3D" id="3.40.50.300">
    <property type="entry name" value="P-loop containing nucleotide triphosphate hydrolases"/>
    <property type="match status" value="1"/>
</dbReference>
<dbReference type="NCBIfam" id="TIGR00665">
    <property type="entry name" value="DnaB"/>
    <property type="match status" value="1"/>
</dbReference>
<dbReference type="FunFam" id="3.40.50.300:FF:000076">
    <property type="entry name" value="Replicative DNA helicase"/>
    <property type="match status" value="1"/>
</dbReference>
<dbReference type="PANTHER" id="PTHR30153:SF2">
    <property type="entry name" value="REPLICATIVE DNA HELICASE"/>
    <property type="match status" value="1"/>
</dbReference>
<dbReference type="InterPro" id="IPR007692">
    <property type="entry name" value="DNA_helicase_DnaB"/>
</dbReference>
<dbReference type="EMBL" id="CP000878">
    <property type="protein sequence ID" value="ABX09732.1"/>
    <property type="molecule type" value="Genomic_DNA"/>
</dbReference>
<gene>
    <name evidence="15" type="primary">dnaB</name>
    <name evidence="15" type="ordered locus">P9211_18011</name>
</gene>
<dbReference type="InterPro" id="IPR007693">
    <property type="entry name" value="DNA_helicase_DnaB-like_N"/>
</dbReference>
<evidence type="ECO:0000313" key="15">
    <source>
        <dbReference type="EMBL" id="ABX09732.1"/>
    </source>
</evidence>
<evidence type="ECO:0000256" key="6">
    <source>
        <dbReference type="ARBA" id="ARBA00022801"/>
    </source>
</evidence>
<dbReference type="GO" id="GO:0016887">
    <property type="term" value="F:ATP hydrolysis activity"/>
    <property type="evidence" value="ECO:0007669"/>
    <property type="project" value="RHEA"/>
</dbReference>
<comment type="function">
    <text evidence="13">The main replicative DNA helicase, it participates in initiation and elongation during chromosome replication. Travels ahead of the DNA replisome, separating dsDNA into templates for DNA synthesis. A processive ATP-dependent 5'-3' DNA helicase it has DNA-dependent ATPase activity.</text>
</comment>
<dbReference type="InterPro" id="IPR016136">
    <property type="entry name" value="DNA_helicase_N/primase_C"/>
</dbReference>
<comment type="subunit">
    <text evidence="2">Homohexamer.</text>
</comment>
<evidence type="ECO:0000256" key="2">
    <source>
        <dbReference type="ARBA" id="ARBA00011643"/>
    </source>
</evidence>
<dbReference type="RefSeq" id="WP_012196352.1">
    <property type="nucleotide sequence ID" value="NC_009976.1"/>
</dbReference>
<dbReference type="GO" id="GO:0043139">
    <property type="term" value="F:5'-3' DNA helicase activity"/>
    <property type="evidence" value="ECO:0007669"/>
    <property type="project" value="UniProtKB-EC"/>
</dbReference>
<comment type="similarity">
    <text evidence="1 13">Belongs to the helicase family. DnaB subfamily.</text>
</comment>
<keyword evidence="4 13" id="KW-0235">DNA replication</keyword>
<name>A9BDB9_PROM4</name>
<evidence type="ECO:0000256" key="4">
    <source>
        <dbReference type="ARBA" id="ARBA00022705"/>
    </source>
</evidence>
<dbReference type="FunFam" id="1.10.860.10:FF:000001">
    <property type="entry name" value="Replicative DNA helicase"/>
    <property type="match status" value="1"/>
</dbReference>
<sequence length="471" mass="52370">MVSVPFPKNGDTSKGDGKIARKYQKSLEPNFEAQQDLIPPQNLEAEEAVLGGILLDPDAISRIADLVQPEAFYLNAHREIFRTALMLHSQGKPTDLTAMSAWLADTGSLEKVGGNNRLVELVERVASTASIEQVAKLITDKFVRRQLIRSGNEVIKLSFDQTMATDEVLDKAEQKIFAISQDQPSKGLIPTSEILTSTFNEIESRSLGTSVAGIPVNFYDLDAMTQGLQRSDLIIVAGRPAMGKTSIVLNLAKNVAELHQLPVCVFSLEMSKEQLTYRLLSMEVGIESGRLRTGRLNQEEWPLLGQGINTLGQLPIYIDDKPNLSVLEMRSLSRRLIAEQGKELGLIVIDYLQLMEGSTPDNRVQELSRITRGLKAMARELKVPVIALSQLSRGVESRTNKRPMLSDLRESGSIEQDADLVLMIYRDEYYNPETPDRGVTEVIVTKHRNGPIGTVKLLFEPQFTRFRNLAS</sequence>
<dbReference type="Proteomes" id="UP000000788">
    <property type="component" value="Chromosome"/>
</dbReference>
<evidence type="ECO:0000256" key="8">
    <source>
        <dbReference type="ARBA" id="ARBA00022840"/>
    </source>
</evidence>
<dbReference type="SUPFAM" id="SSF52540">
    <property type="entry name" value="P-loop containing nucleoside triphosphate hydrolases"/>
    <property type="match status" value="1"/>
</dbReference>
<protein>
    <recommendedName>
        <fullName evidence="12 13">Replicative DNA helicase</fullName>
        <ecNumber evidence="12 13">5.6.2.3</ecNumber>
    </recommendedName>
</protein>
<keyword evidence="6 13" id="KW-0378">Hydrolase</keyword>
<evidence type="ECO:0000256" key="13">
    <source>
        <dbReference type="RuleBase" id="RU362085"/>
    </source>
</evidence>
<evidence type="ECO:0000256" key="10">
    <source>
        <dbReference type="ARBA" id="ARBA00023235"/>
    </source>
</evidence>
<keyword evidence="9 13" id="KW-0238">DNA-binding</keyword>
<dbReference type="InterPro" id="IPR007694">
    <property type="entry name" value="DNA_helicase_DnaB-like_C"/>
</dbReference>